<proteinExistence type="predicted"/>
<dbReference type="AlphaFoldDB" id="A0AAP0PKB2"/>
<reference evidence="2 3" key="1">
    <citation type="submission" date="2024-01" db="EMBL/GenBank/DDBJ databases">
        <title>Genome assemblies of Stephania.</title>
        <authorList>
            <person name="Yang L."/>
        </authorList>
    </citation>
    <scope>NUCLEOTIDE SEQUENCE [LARGE SCALE GENOMIC DNA]</scope>
    <source>
        <strain evidence="2">YNDBR</strain>
        <tissue evidence="2">Leaf</tissue>
    </source>
</reference>
<feature type="region of interest" description="Disordered" evidence="1">
    <location>
        <begin position="64"/>
        <end position="96"/>
    </location>
</feature>
<name>A0AAP0PKB2_9MAGN</name>
<sequence length="96" mass="10429">MADPTRQIDVAEDRDVDVVVVDSSLESSYLFELNLLTVLLSAASIPSSEEANCSDPDKKIIDVKNEGLNGGDGERGGFRRLRGRRSGDEKVLMDSS</sequence>
<evidence type="ECO:0000313" key="2">
    <source>
        <dbReference type="EMBL" id="KAK9143936.1"/>
    </source>
</evidence>
<feature type="compositionally biased region" description="Basic and acidic residues" evidence="1">
    <location>
        <begin position="85"/>
        <end position="96"/>
    </location>
</feature>
<evidence type="ECO:0000313" key="3">
    <source>
        <dbReference type="Proteomes" id="UP001420932"/>
    </source>
</evidence>
<gene>
    <name evidence="2" type="ORF">Syun_013336</name>
</gene>
<accession>A0AAP0PKB2</accession>
<dbReference type="Proteomes" id="UP001420932">
    <property type="component" value="Unassembled WGS sequence"/>
</dbReference>
<organism evidence="2 3">
    <name type="scientific">Stephania yunnanensis</name>
    <dbReference type="NCBI Taxonomy" id="152371"/>
    <lineage>
        <taxon>Eukaryota</taxon>
        <taxon>Viridiplantae</taxon>
        <taxon>Streptophyta</taxon>
        <taxon>Embryophyta</taxon>
        <taxon>Tracheophyta</taxon>
        <taxon>Spermatophyta</taxon>
        <taxon>Magnoliopsida</taxon>
        <taxon>Ranunculales</taxon>
        <taxon>Menispermaceae</taxon>
        <taxon>Menispermoideae</taxon>
        <taxon>Cissampelideae</taxon>
        <taxon>Stephania</taxon>
    </lineage>
</organism>
<keyword evidence="3" id="KW-1185">Reference proteome</keyword>
<protein>
    <submittedName>
        <fullName evidence="2">Uncharacterized protein</fullName>
    </submittedName>
</protein>
<dbReference type="EMBL" id="JBBNAF010000005">
    <property type="protein sequence ID" value="KAK9143936.1"/>
    <property type="molecule type" value="Genomic_DNA"/>
</dbReference>
<evidence type="ECO:0000256" key="1">
    <source>
        <dbReference type="SAM" id="MobiDB-lite"/>
    </source>
</evidence>
<comment type="caution">
    <text evidence="2">The sequence shown here is derived from an EMBL/GenBank/DDBJ whole genome shotgun (WGS) entry which is preliminary data.</text>
</comment>